<dbReference type="EMBL" id="JBHSBY010000015">
    <property type="protein sequence ID" value="MFC4195520.1"/>
    <property type="molecule type" value="Genomic_DNA"/>
</dbReference>
<dbReference type="SUPFAM" id="SSF53098">
    <property type="entry name" value="Ribonuclease H-like"/>
    <property type="match status" value="1"/>
</dbReference>
<dbReference type="RefSeq" id="WP_378958824.1">
    <property type="nucleotide sequence ID" value="NZ_JBHSBY010000015.1"/>
</dbReference>
<evidence type="ECO:0000259" key="1">
    <source>
        <dbReference type="Pfam" id="PF01609"/>
    </source>
</evidence>
<evidence type="ECO:0000313" key="2">
    <source>
        <dbReference type="EMBL" id="MFC4195520.1"/>
    </source>
</evidence>
<dbReference type="PANTHER" id="PTHR33258">
    <property type="entry name" value="TRANSPOSASE INSL FOR INSERTION SEQUENCE ELEMENT IS186A-RELATED"/>
    <property type="match status" value="1"/>
</dbReference>
<protein>
    <submittedName>
        <fullName evidence="2">Transposase</fullName>
    </submittedName>
</protein>
<gene>
    <name evidence="2" type="ORF">ACFOUY_02265</name>
</gene>
<reference evidence="3" key="1">
    <citation type="journal article" date="2019" name="Int. J. Syst. Evol. Microbiol.">
        <title>The Global Catalogue of Microorganisms (GCM) 10K type strain sequencing project: providing services to taxonomists for standard genome sequencing and annotation.</title>
        <authorList>
            <consortium name="The Broad Institute Genomics Platform"/>
            <consortium name="The Broad Institute Genome Sequencing Center for Infectious Disease"/>
            <person name="Wu L."/>
            <person name="Ma J."/>
        </authorList>
    </citation>
    <scope>NUCLEOTIDE SEQUENCE [LARGE SCALE GENOMIC DNA]</scope>
    <source>
        <strain evidence="3">CCM 8689</strain>
    </source>
</reference>
<dbReference type="PANTHER" id="PTHR33258:SF1">
    <property type="entry name" value="TRANSPOSASE INSL FOR INSERTION SEQUENCE ELEMENT IS186A-RELATED"/>
    <property type="match status" value="1"/>
</dbReference>
<dbReference type="Proteomes" id="UP001595792">
    <property type="component" value="Unassembled WGS sequence"/>
</dbReference>
<sequence>MKLKPHQIAIFDRGYVDYQQYAKWTNDGVHFVTRLKDNAVYQGLQDLDISDSCPTGYIKDEKINISYTDEQKKEQVILLRRVVYYDVEKKKILQFLTNIFDMDTEQIGLLYKQR</sequence>
<name>A0ABV8NI64_9SPHI</name>
<dbReference type="Pfam" id="PF01609">
    <property type="entry name" value="DDE_Tnp_1"/>
    <property type="match status" value="1"/>
</dbReference>
<proteinExistence type="predicted"/>
<comment type="caution">
    <text evidence="2">The sequence shown here is derived from an EMBL/GenBank/DDBJ whole genome shotgun (WGS) entry which is preliminary data.</text>
</comment>
<evidence type="ECO:0000313" key="3">
    <source>
        <dbReference type="Proteomes" id="UP001595792"/>
    </source>
</evidence>
<accession>A0ABV8NI64</accession>
<dbReference type="InterPro" id="IPR012337">
    <property type="entry name" value="RNaseH-like_sf"/>
</dbReference>
<keyword evidence="3" id="KW-1185">Reference proteome</keyword>
<feature type="domain" description="Transposase IS4-like" evidence="1">
    <location>
        <begin position="6"/>
        <end position="114"/>
    </location>
</feature>
<dbReference type="InterPro" id="IPR002559">
    <property type="entry name" value="Transposase_11"/>
</dbReference>
<feature type="non-terminal residue" evidence="2">
    <location>
        <position position="114"/>
    </location>
</feature>
<organism evidence="2 3">
    <name type="scientific">Pedobacter jamesrossensis</name>
    <dbReference type="NCBI Taxonomy" id="1908238"/>
    <lineage>
        <taxon>Bacteria</taxon>
        <taxon>Pseudomonadati</taxon>
        <taxon>Bacteroidota</taxon>
        <taxon>Sphingobacteriia</taxon>
        <taxon>Sphingobacteriales</taxon>
        <taxon>Sphingobacteriaceae</taxon>
        <taxon>Pedobacter</taxon>
    </lineage>
</organism>